<dbReference type="Proteomes" id="UP000293347">
    <property type="component" value="Unassembled WGS sequence"/>
</dbReference>
<feature type="domain" description="3-keto-alpha-glucoside-1,2-lyase/3-keto-2-hydroxy-glucal hydratase" evidence="2">
    <location>
        <begin position="34"/>
        <end position="107"/>
    </location>
</feature>
<gene>
    <name evidence="3" type="ORF">EZ437_07325</name>
</gene>
<evidence type="ECO:0000313" key="3">
    <source>
        <dbReference type="EMBL" id="TCD04044.1"/>
    </source>
</evidence>
<dbReference type="GO" id="GO:0016787">
    <property type="term" value="F:hydrolase activity"/>
    <property type="evidence" value="ECO:0007669"/>
    <property type="project" value="InterPro"/>
</dbReference>
<evidence type="ECO:0000313" key="4">
    <source>
        <dbReference type="Proteomes" id="UP000293347"/>
    </source>
</evidence>
<dbReference type="OrthoDB" id="929868at2"/>
<feature type="compositionally biased region" description="Polar residues" evidence="1">
    <location>
        <begin position="1"/>
        <end position="11"/>
    </location>
</feature>
<sequence>MQAQNTGQAAPQNRPAAGRGGGIYPNYVKDDSLGFVSIFDGKTLKGWDGDPTFWRAENGEIVGETTPEKVVKLNNFLIWRAGKVKDFEVKFDYKINGTNSGFQYRSTAMPAKQ</sequence>
<organism evidence="3 4">
    <name type="scientific">Pedobacter psychroterrae</name>
    <dbReference type="NCBI Taxonomy" id="2530453"/>
    <lineage>
        <taxon>Bacteria</taxon>
        <taxon>Pseudomonadati</taxon>
        <taxon>Bacteroidota</taxon>
        <taxon>Sphingobacteriia</taxon>
        <taxon>Sphingobacteriales</taxon>
        <taxon>Sphingobacteriaceae</taxon>
        <taxon>Pedobacter</taxon>
    </lineage>
</organism>
<accession>A0A4R0NY79</accession>
<evidence type="ECO:0000256" key="1">
    <source>
        <dbReference type="SAM" id="MobiDB-lite"/>
    </source>
</evidence>
<dbReference type="EMBL" id="SJSL01000001">
    <property type="protein sequence ID" value="TCD04044.1"/>
    <property type="molecule type" value="Genomic_DNA"/>
</dbReference>
<protein>
    <submittedName>
        <fullName evidence="3">DUF1080 domain-containing protein</fullName>
    </submittedName>
</protein>
<proteinExistence type="predicted"/>
<name>A0A4R0NY79_9SPHI</name>
<feature type="region of interest" description="Disordered" evidence="1">
    <location>
        <begin position="1"/>
        <end position="22"/>
    </location>
</feature>
<dbReference type="AlphaFoldDB" id="A0A4R0NY79"/>
<comment type="caution">
    <text evidence="3">The sequence shown here is derived from an EMBL/GenBank/DDBJ whole genome shotgun (WGS) entry which is preliminary data.</text>
</comment>
<evidence type="ECO:0000259" key="2">
    <source>
        <dbReference type="Pfam" id="PF06439"/>
    </source>
</evidence>
<keyword evidence="4" id="KW-1185">Reference proteome</keyword>
<reference evidence="3 4" key="1">
    <citation type="submission" date="2019-02" db="EMBL/GenBank/DDBJ databases">
        <title>Pedobacter sp. RP-1-14 sp. nov., isolated from Arctic soil.</title>
        <authorList>
            <person name="Dahal R.H."/>
        </authorList>
    </citation>
    <scope>NUCLEOTIDE SEQUENCE [LARGE SCALE GENOMIC DNA]</scope>
    <source>
        <strain evidence="3 4">RP-1-14</strain>
    </source>
</reference>
<dbReference type="Pfam" id="PF06439">
    <property type="entry name" value="3keto-disac_hyd"/>
    <property type="match status" value="1"/>
</dbReference>
<dbReference type="Gene3D" id="2.60.120.560">
    <property type="entry name" value="Exo-inulinase, domain 1"/>
    <property type="match status" value="1"/>
</dbReference>
<dbReference type="InterPro" id="IPR010496">
    <property type="entry name" value="AL/BT2_dom"/>
</dbReference>